<evidence type="ECO:0000313" key="11">
    <source>
        <dbReference type="Proteomes" id="UP000622890"/>
    </source>
</evidence>
<keyword evidence="6 8" id="KW-0067">ATP-binding</keyword>
<keyword evidence="5 8" id="KW-0658">Purine biosynthesis</keyword>
<dbReference type="InterPro" id="IPR001636">
    <property type="entry name" value="SAICAR_synth"/>
</dbReference>
<reference evidence="10" key="1">
    <citation type="submission" date="2021-01" db="EMBL/GenBank/DDBJ databases">
        <title>Genome sequence of strain Noviherbaspirillum sp. DKR-6.</title>
        <authorList>
            <person name="Chaudhary D.K."/>
        </authorList>
    </citation>
    <scope>NUCLEOTIDE SEQUENCE</scope>
    <source>
        <strain evidence="10">DKR-6</strain>
    </source>
</reference>
<sequence length="298" mass="32573">MTPLYQSSIASLPLLGRGKVRDNYAVGDDKILIVTTDRLSAFDVVMQEPIPGKGRVLNQMSDFWFEKLGDIVPNHLTGIAPESVVAPSEVEQVRGRAVVAKKLQPILVEAVVRGYIIGSGWKDYQSTGAVCGIQLPAGLQQADKLPQPIFTPAAKAEMGEHDENISYAEMEERIGAELAAKIRDISIRLYQAAADYAATRGIIIADTKFEFGLDDHGVLHLMDEVLTADSSRFWPADSYRPGISPPSFDKQFVRDYLETVTSWGKTAPAPALPAEVVDKTAAKYREALERLTGATLKD</sequence>
<dbReference type="EC" id="6.3.2.6" evidence="8"/>
<dbReference type="GO" id="GO:0006189">
    <property type="term" value="P:'de novo' IMP biosynthetic process"/>
    <property type="evidence" value="ECO:0007669"/>
    <property type="project" value="UniProtKB-UniRule"/>
</dbReference>
<dbReference type="GO" id="GO:0005524">
    <property type="term" value="F:ATP binding"/>
    <property type="evidence" value="ECO:0007669"/>
    <property type="project" value="UniProtKB-KW"/>
</dbReference>
<comment type="catalytic activity">
    <reaction evidence="7 8">
        <text>5-amino-1-(5-phospho-D-ribosyl)imidazole-4-carboxylate + L-aspartate + ATP = (2S)-2-[5-amino-1-(5-phospho-beta-D-ribosyl)imidazole-4-carboxamido]succinate + ADP + phosphate + 2 H(+)</text>
        <dbReference type="Rhea" id="RHEA:22628"/>
        <dbReference type="ChEBI" id="CHEBI:15378"/>
        <dbReference type="ChEBI" id="CHEBI:29991"/>
        <dbReference type="ChEBI" id="CHEBI:30616"/>
        <dbReference type="ChEBI" id="CHEBI:43474"/>
        <dbReference type="ChEBI" id="CHEBI:58443"/>
        <dbReference type="ChEBI" id="CHEBI:77657"/>
        <dbReference type="ChEBI" id="CHEBI:456216"/>
        <dbReference type="EC" id="6.3.2.6"/>
    </reaction>
</comment>
<evidence type="ECO:0000256" key="3">
    <source>
        <dbReference type="ARBA" id="ARBA00022598"/>
    </source>
</evidence>
<evidence type="ECO:0000256" key="8">
    <source>
        <dbReference type="HAMAP-Rule" id="MF_00137"/>
    </source>
</evidence>
<dbReference type="PANTHER" id="PTHR43700">
    <property type="entry name" value="PHOSPHORIBOSYLAMINOIMIDAZOLE-SUCCINOCARBOXAMIDE SYNTHASE"/>
    <property type="match status" value="1"/>
</dbReference>
<dbReference type="PROSITE" id="PS01058">
    <property type="entry name" value="SAICAR_SYNTHETASE_2"/>
    <property type="match status" value="1"/>
</dbReference>
<dbReference type="PROSITE" id="PS01057">
    <property type="entry name" value="SAICAR_SYNTHETASE_1"/>
    <property type="match status" value="1"/>
</dbReference>
<protein>
    <recommendedName>
        <fullName evidence="8">Phosphoribosylaminoimidazole-succinocarboxamide synthase</fullName>
        <ecNumber evidence="8">6.3.2.6</ecNumber>
    </recommendedName>
    <alternativeName>
        <fullName evidence="8">SAICAR synthetase</fullName>
    </alternativeName>
</protein>
<comment type="pathway">
    <text evidence="1 8">Purine metabolism; IMP biosynthesis via de novo pathway; 5-amino-1-(5-phospho-D-ribosyl)imidazole-4-carboxamide from 5-amino-1-(5-phospho-D-ribosyl)imidazole-4-carboxylate: step 1/2.</text>
</comment>
<dbReference type="CDD" id="cd01414">
    <property type="entry name" value="SAICAR_synt_Sc"/>
    <property type="match status" value="1"/>
</dbReference>
<dbReference type="GO" id="GO:0005737">
    <property type="term" value="C:cytoplasm"/>
    <property type="evidence" value="ECO:0007669"/>
    <property type="project" value="TreeGrafter"/>
</dbReference>
<keyword evidence="3 8" id="KW-0436">Ligase</keyword>
<evidence type="ECO:0000256" key="5">
    <source>
        <dbReference type="ARBA" id="ARBA00022755"/>
    </source>
</evidence>
<name>A0A934SQL1_9BURK</name>
<dbReference type="Gene3D" id="3.30.470.20">
    <property type="entry name" value="ATP-grasp fold, B domain"/>
    <property type="match status" value="1"/>
</dbReference>
<dbReference type="HAMAP" id="MF_00137">
    <property type="entry name" value="SAICAR_synth"/>
    <property type="match status" value="1"/>
</dbReference>
<dbReference type="InterPro" id="IPR028923">
    <property type="entry name" value="SAICAR_synt/ADE2_N"/>
</dbReference>
<dbReference type="NCBIfam" id="NF010568">
    <property type="entry name" value="PRK13961.1"/>
    <property type="match status" value="1"/>
</dbReference>
<dbReference type="SUPFAM" id="SSF56104">
    <property type="entry name" value="SAICAR synthase-like"/>
    <property type="match status" value="1"/>
</dbReference>
<comment type="caution">
    <text evidence="10">The sequence shown here is derived from an EMBL/GenBank/DDBJ whole genome shotgun (WGS) entry which is preliminary data.</text>
</comment>
<dbReference type="PANTHER" id="PTHR43700:SF1">
    <property type="entry name" value="PHOSPHORIBOSYLAMINOIMIDAZOLE-SUCCINOCARBOXAMIDE SYNTHASE"/>
    <property type="match status" value="1"/>
</dbReference>
<proteinExistence type="inferred from homology"/>
<evidence type="ECO:0000313" key="10">
    <source>
        <dbReference type="EMBL" id="MBK4733311.1"/>
    </source>
</evidence>
<dbReference type="NCBIfam" id="TIGR00081">
    <property type="entry name" value="purC"/>
    <property type="match status" value="1"/>
</dbReference>
<dbReference type="EMBL" id="JAEPBG010000001">
    <property type="protein sequence ID" value="MBK4733311.1"/>
    <property type="molecule type" value="Genomic_DNA"/>
</dbReference>
<feature type="domain" description="SAICAR synthetase/ADE2 N-terminal" evidence="9">
    <location>
        <begin position="15"/>
        <end position="265"/>
    </location>
</feature>
<evidence type="ECO:0000256" key="1">
    <source>
        <dbReference type="ARBA" id="ARBA00004672"/>
    </source>
</evidence>
<dbReference type="Proteomes" id="UP000622890">
    <property type="component" value="Unassembled WGS sequence"/>
</dbReference>
<dbReference type="FunFam" id="3.30.470.20:FF:000015">
    <property type="entry name" value="Phosphoribosylaminoimidazole-succinocarboxamide synthase"/>
    <property type="match status" value="1"/>
</dbReference>
<evidence type="ECO:0000259" key="9">
    <source>
        <dbReference type="Pfam" id="PF01259"/>
    </source>
</evidence>
<dbReference type="Pfam" id="PF01259">
    <property type="entry name" value="SAICAR_synt"/>
    <property type="match status" value="1"/>
</dbReference>
<evidence type="ECO:0000256" key="7">
    <source>
        <dbReference type="ARBA" id="ARBA00048475"/>
    </source>
</evidence>
<dbReference type="RefSeq" id="WP_200590031.1">
    <property type="nucleotide sequence ID" value="NZ_JAEPBG010000001.1"/>
</dbReference>
<organism evidence="10 11">
    <name type="scientific">Noviherbaspirillum pedocola</name>
    <dbReference type="NCBI Taxonomy" id="2801341"/>
    <lineage>
        <taxon>Bacteria</taxon>
        <taxon>Pseudomonadati</taxon>
        <taxon>Pseudomonadota</taxon>
        <taxon>Betaproteobacteria</taxon>
        <taxon>Burkholderiales</taxon>
        <taxon>Oxalobacteraceae</taxon>
        <taxon>Noviherbaspirillum</taxon>
    </lineage>
</organism>
<dbReference type="GO" id="GO:0004639">
    <property type="term" value="F:phosphoribosylaminoimidazolesuccinocarboxamide synthase activity"/>
    <property type="evidence" value="ECO:0007669"/>
    <property type="project" value="UniProtKB-UniRule"/>
</dbReference>
<dbReference type="InterPro" id="IPR018236">
    <property type="entry name" value="SAICAR_synthetase_CS"/>
</dbReference>
<dbReference type="Gene3D" id="3.30.200.20">
    <property type="entry name" value="Phosphorylase Kinase, domain 1"/>
    <property type="match status" value="1"/>
</dbReference>
<gene>
    <name evidence="8" type="primary">purC</name>
    <name evidence="10" type="ORF">JJB74_01580</name>
</gene>
<keyword evidence="4 8" id="KW-0547">Nucleotide-binding</keyword>
<evidence type="ECO:0000256" key="4">
    <source>
        <dbReference type="ARBA" id="ARBA00022741"/>
    </source>
</evidence>
<comment type="similarity">
    <text evidence="2 8">Belongs to the SAICAR synthetase family.</text>
</comment>
<evidence type="ECO:0000256" key="6">
    <source>
        <dbReference type="ARBA" id="ARBA00022840"/>
    </source>
</evidence>
<keyword evidence="11" id="KW-1185">Reference proteome</keyword>
<evidence type="ECO:0000256" key="2">
    <source>
        <dbReference type="ARBA" id="ARBA00010190"/>
    </source>
</evidence>
<dbReference type="AlphaFoldDB" id="A0A934SQL1"/>
<accession>A0A934SQL1</accession>